<name>A0ABD5MAZ6_9EURY</name>
<comment type="caution">
    <text evidence="2">The sequence shown here is derived from an EMBL/GenBank/DDBJ whole genome shotgun (WGS) entry which is preliminary data.</text>
</comment>
<evidence type="ECO:0000313" key="3">
    <source>
        <dbReference type="Proteomes" id="UP001570511"/>
    </source>
</evidence>
<evidence type="ECO:0000313" key="2">
    <source>
        <dbReference type="EMBL" id="MFA1609410.1"/>
    </source>
</evidence>
<reference evidence="2 3" key="1">
    <citation type="submission" date="2024-08" db="EMBL/GenBank/DDBJ databases">
        <title>Halobellus sp. MBLA0158 whole genome sequence.</title>
        <authorList>
            <person name="Hwang C.Y."/>
            <person name="Cho E.-S."/>
            <person name="Seo M.-J."/>
        </authorList>
    </citation>
    <scope>NUCLEOTIDE SEQUENCE [LARGE SCALE GENOMIC DNA]</scope>
    <source>
        <strain evidence="2 3">MBLA0158</strain>
    </source>
</reference>
<keyword evidence="1" id="KW-1133">Transmembrane helix</keyword>
<keyword evidence="1" id="KW-0812">Transmembrane</keyword>
<sequence>MVSVLGFVVQLLTSVVDLVRIFVFEVLLGVDPITALSFVVGAALTTATVAYFAYLAAGALVNLLTGLGSSAREAPADRTAR</sequence>
<organism evidence="2 3">
    <name type="scientific">Halobellus rubicundus</name>
    <dbReference type="NCBI Taxonomy" id="2996466"/>
    <lineage>
        <taxon>Archaea</taxon>
        <taxon>Methanobacteriati</taxon>
        <taxon>Methanobacteriota</taxon>
        <taxon>Stenosarchaea group</taxon>
        <taxon>Halobacteria</taxon>
        <taxon>Halobacteriales</taxon>
        <taxon>Haloferacaceae</taxon>
        <taxon>Halobellus</taxon>
    </lineage>
</organism>
<dbReference type="Proteomes" id="UP001570511">
    <property type="component" value="Unassembled WGS sequence"/>
</dbReference>
<gene>
    <name evidence="2" type="ORF">OS889_00120</name>
</gene>
<dbReference type="InterPro" id="IPR058337">
    <property type="entry name" value="DUF8024"/>
</dbReference>
<keyword evidence="1" id="KW-0472">Membrane</keyword>
<dbReference type="RefSeq" id="WP_372386453.1">
    <property type="nucleotide sequence ID" value="NZ_JBGNYA010000001.1"/>
</dbReference>
<dbReference type="EMBL" id="JBGNYA010000001">
    <property type="protein sequence ID" value="MFA1609410.1"/>
    <property type="molecule type" value="Genomic_DNA"/>
</dbReference>
<feature type="transmembrane region" description="Helical" evidence="1">
    <location>
        <begin position="34"/>
        <end position="64"/>
    </location>
</feature>
<keyword evidence="3" id="KW-1185">Reference proteome</keyword>
<evidence type="ECO:0000256" key="1">
    <source>
        <dbReference type="SAM" id="Phobius"/>
    </source>
</evidence>
<dbReference type="AlphaFoldDB" id="A0ABD5MAZ6"/>
<accession>A0ABD5MAZ6</accession>
<dbReference type="Pfam" id="PF26067">
    <property type="entry name" value="DUF8024"/>
    <property type="match status" value="1"/>
</dbReference>
<protein>
    <submittedName>
        <fullName evidence="2">Uncharacterized protein</fullName>
    </submittedName>
</protein>
<proteinExistence type="predicted"/>